<gene>
    <name evidence="1" type="ORF">DI53_0190</name>
</gene>
<organism evidence="1 2">
    <name type="scientific">Sphingobacterium deserti</name>
    <dbReference type="NCBI Taxonomy" id="1229276"/>
    <lineage>
        <taxon>Bacteria</taxon>
        <taxon>Pseudomonadati</taxon>
        <taxon>Bacteroidota</taxon>
        <taxon>Sphingobacteriia</taxon>
        <taxon>Sphingobacteriales</taxon>
        <taxon>Sphingobacteriaceae</taxon>
        <taxon>Sphingobacterium</taxon>
    </lineage>
</organism>
<keyword evidence="2" id="KW-1185">Reference proteome</keyword>
<sequence>MTAQTSESFIYKGKRLVGLCSEPLRSYLDKNGIEWQGGCSACWRGYEGSWKVDDDGRLYLYNLQGVHLIIKSDKRAISFNHEIDVSTLFPNKNHVFAEWYSGEVKLVEKIIFEHGDYYHDNYPKIYTLTFENGILIKENLMVNQNLVKGDSIFSRFIKQTISQISQTIFKK</sequence>
<evidence type="ECO:0000313" key="2">
    <source>
        <dbReference type="Proteomes" id="UP000031802"/>
    </source>
</evidence>
<evidence type="ECO:0000313" key="1">
    <source>
        <dbReference type="EMBL" id="KGE16075.1"/>
    </source>
</evidence>
<name>A0A0B8TCF2_9SPHI</name>
<dbReference type="STRING" id="1229276.DI53_0190"/>
<comment type="caution">
    <text evidence="1">The sequence shown here is derived from an EMBL/GenBank/DDBJ whole genome shotgun (WGS) entry which is preliminary data.</text>
</comment>
<reference evidence="2" key="1">
    <citation type="submission" date="2014-04" db="EMBL/GenBank/DDBJ databases">
        <title>Whole-Genome optical mapping and complete genome sequence of Sphingobacterium deserti sp. nov., a new spaces isolated from desert in the west of China.</title>
        <authorList>
            <person name="Teng C."/>
            <person name="Zhou Z."/>
            <person name="Li X."/>
            <person name="Chen M."/>
            <person name="Lin M."/>
            <person name="Wang L."/>
            <person name="Su S."/>
            <person name="Zhang C."/>
            <person name="Zhang W."/>
        </authorList>
    </citation>
    <scope>NUCLEOTIDE SEQUENCE [LARGE SCALE GENOMIC DNA]</scope>
    <source>
        <strain evidence="2">ACCC05744</strain>
    </source>
</reference>
<reference evidence="1 2" key="2">
    <citation type="journal article" date="2015" name="PLoS ONE">
        <title>Whole-Genome Optical Mapping and Finished Genome Sequence of Sphingobacterium deserti sp. nov., a New Species Isolated from the Western Desert of China.</title>
        <authorList>
            <person name="Teng C."/>
            <person name="Zhou Z."/>
            <person name="Molnar I."/>
            <person name="Li X."/>
            <person name="Tang R."/>
            <person name="Chen M."/>
            <person name="Wang L."/>
            <person name="Su S."/>
            <person name="Zhang W."/>
            <person name="Lin M."/>
        </authorList>
    </citation>
    <scope>NUCLEOTIDE SEQUENCE [LARGE SCALE GENOMIC DNA]</scope>
    <source>
        <strain evidence="2">ACCC05744</strain>
    </source>
</reference>
<dbReference type="EMBL" id="JJMU01000002">
    <property type="protein sequence ID" value="KGE16075.1"/>
    <property type="molecule type" value="Genomic_DNA"/>
</dbReference>
<proteinExistence type="predicted"/>
<dbReference type="OrthoDB" id="1438245at2"/>
<dbReference type="AlphaFoldDB" id="A0A0B8TCF2"/>
<dbReference type="RefSeq" id="WP_052071917.1">
    <property type="nucleotide sequence ID" value="NZ_JJMU01000002.1"/>
</dbReference>
<dbReference type="Proteomes" id="UP000031802">
    <property type="component" value="Unassembled WGS sequence"/>
</dbReference>
<protein>
    <submittedName>
        <fullName evidence="1">Uncharacterized protein</fullName>
    </submittedName>
</protein>
<dbReference type="PATRIC" id="fig|1229276.3.peg.196"/>
<accession>A0A0B8TCF2</accession>
<dbReference type="eggNOG" id="ENOG5033G1K">
    <property type="taxonomic scope" value="Bacteria"/>
</dbReference>